<accession>A0A369JQN6</accession>
<comment type="similarity">
    <text evidence="1">Belongs to the Gfa family.</text>
</comment>
<dbReference type="STRING" id="39966.A0A369JQN6"/>
<dbReference type="SUPFAM" id="SSF51316">
    <property type="entry name" value="Mss4-like"/>
    <property type="match status" value="1"/>
</dbReference>
<dbReference type="InParanoid" id="A0A369JQN6"/>
<dbReference type="PROSITE" id="PS51891">
    <property type="entry name" value="CENP_V_GFA"/>
    <property type="match status" value="1"/>
</dbReference>
<evidence type="ECO:0000256" key="3">
    <source>
        <dbReference type="ARBA" id="ARBA00022833"/>
    </source>
</evidence>
<dbReference type="EMBL" id="LUEZ02000042">
    <property type="protein sequence ID" value="RDB24589.1"/>
    <property type="molecule type" value="Genomic_DNA"/>
</dbReference>
<dbReference type="GO" id="GO:0016846">
    <property type="term" value="F:carbon-sulfur lyase activity"/>
    <property type="evidence" value="ECO:0007669"/>
    <property type="project" value="InterPro"/>
</dbReference>
<keyword evidence="4" id="KW-0456">Lyase</keyword>
<evidence type="ECO:0000313" key="6">
    <source>
        <dbReference type="EMBL" id="RDB24589.1"/>
    </source>
</evidence>
<evidence type="ECO:0000256" key="2">
    <source>
        <dbReference type="ARBA" id="ARBA00022723"/>
    </source>
</evidence>
<proteinExistence type="inferred from homology"/>
<feature type="domain" description="CENP-V/GFA" evidence="5">
    <location>
        <begin position="52"/>
        <end position="156"/>
    </location>
</feature>
<protein>
    <recommendedName>
        <fullName evidence="5">CENP-V/GFA domain-containing protein</fullName>
    </recommendedName>
</protein>
<sequence length="189" mass="20993">MLTPHNTLGSLVYRTPHSFSRISKNQYQLELRVIPSTSTSPPLSANTMAKVYHGSCLCRSVQYTITGEPFTFVICHCPNCKKGSGSAFMSNAFFKPEQVVLDHGKDTIKQYRDTNTTSGSPLIRHFCPTCGASLFLSNDDNKFIIVGTGNLDDPYHWVPRRESFPQCRNAWVTGLAVQPKAKSKSSSKL</sequence>
<dbReference type="Proteomes" id="UP000076154">
    <property type="component" value="Unassembled WGS sequence"/>
</dbReference>
<dbReference type="PANTHER" id="PTHR33337">
    <property type="entry name" value="GFA DOMAIN-CONTAINING PROTEIN"/>
    <property type="match status" value="1"/>
</dbReference>
<dbReference type="PANTHER" id="PTHR33337:SF39">
    <property type="entry name" value="DUF636 DOMAIN PROTEIN (AFU_ORTHOLOGUE AFUA_6G11530)"/>
    <property type="match status" value="1"/>
</dbReference>
<organism evidence="6 7">
    <name type="scientific">Hypsizygus marmoreus</name>
    <name type="common">White beech mushroom</name>
    <name type="synonym">Agaricus marmoreus</name>
    <dbReference type="NCBI Taxonomy" id="39966"/>
    <lineage>
        <taxon>Eukaryota</taxon>
        <taxon>Fungi</taxon>
        <taxon>Dikarya</taxon>
        <taxon>Basidiomycota</taxon>
        <taxon>Agaricomycotina</taxon>
        <taxon>Agaricomycetes</taxon>
        <taxon>Agaricomycetidae</taxon>
        <taxon>Agaricales</taxon>
        <taxon>Tricholomatineae</taxon>
        <taxon>Lyophyllaceae</taxon>
        <taxon>Hypsizygus</taxon>
    </lineage>
</organism>
<dbReference type="InterPro" id="IPR006913">
    <property type="entry name" value="CENP-V/GFA"/>
</dbReference>
<dbReference type="Pfam" id="PF04828">
    <property type="entry name" value="GFA"/>
    <property type="match status" value="1"/>
</dbReference>
<keyword evidence="3" id="KW-0862">Zinc</keyword>
<keyword evidence="7" id="KW-1185">Reference proteome</keyword>
<name>A0A369JQN6_HYPMA</name>
<dbReference type="Gene3D" id="3.90.1590.10">
    <property type="entry name" value="glutathione-dependent formaldehyde- activating enzyme (gfa)"/>
    <property type="match status" value="1"/>
</dbReference>
<keyword evidence="2" id="KW-0479">Metal-binding</keyword>
<evidence type="ECO:0000313" key="7">
    <source>
        <dbReference type="Proteomes" id="UP000076154"/>
    </source>
</evidence>
<dbReference type="AlphaFoldDB" id="A0A369JQN6"/>
<gene>
    <name evidence="6" type="ORF">Hypma_008257</name>
</gene>
<comment type="caution">
    <text evidence="6">The sequence shown here is derived from an EMBL/GenBank/DDBJ whole genome shotgun (WGS) entry which is preliminary data.</text>
</comment>
<dbReference type="GO" id="GO:0046872">
    <property type="term" value="F:metal ion binding"/>
    <property type="evidence" value="ECO:0007669"/>
    <property type="project" value="UniProtKB-KW"/>
</dbReference>
<reference evidence="6" key="1">
    <citation type="submission" date="2018-04" db="EMBL/GenBank/DDBJ databases">
        <title>Whole genome sequencing of Hypsizygus marmoreus.</title>
        <authorList>
            <person name="Choi I.-G."/>
            <person name="Min B."/>
            <person name="Kim J.-G."/>
            <person name="Kim S."/>
            <person name="Oh Y.-L."/>
            <person name="Kong W.-S."/>
            <person name="Park H."/>
            <person name="Jeong J."/>
            <person name="Song E.-S."/>
        </authorList>
    </citation>
    <scope>NUCLEOTIDE SEQUENCE [LARGE SCALE GENOMIC DNA]</scope>
    <source>
        <strain evidence="6">51987-8</strain>
    </source>
</reference>
<evidence type="ECO:0000256" key="4">
    <source>
        <dbReference type="ARBA" id="ARBA00023239"/>
    </source>
</evidence>
<dbReference type="InterPro" id="IPR011057">
    <property type="entry name" value="Mss4-like_sf"/>
</dbReference>
<evidence type="ECO:0000259" key="5">
    <source>
        <dbReference type="PROSITE" id="PS51891"/>
    </source>
</evidence>
<dbReference type="OrthoDB" id="9985472at2759"/>
<evidence type="ECO:0000256" key="1">
    <source>
        <dbReference type="ARBA" id="ARBA00005495"/>
    </source>
</evidence>